<protein>
    <submittedName>
        <fullName evidence="1">Uncharacterized protein</fullName>
    </submittedName>
</protein>
<name>A0A5B9QG50_9BACT</name>
<dbReference type="KEGG" id="bgok:Pr1d_42160"/>
<proteinExistence type="predicted"/>
<evidence type="ECO:0000313" key="1">
    <source>
        <dbReference type="EMBL" id="QEG36879.1"/>
    </source>
</evidence>
<organism evidence="1 2">
    <name type="scientific">Bythopirellula goksoeyrii</name>
    <dbReference type="NCBI Taxonomy" id="1400387"/>
    <lineage>
        <taxon>Bacteria</taxon>
        <taxon>Pseudomonadati</taxon>
        <taxon>Planctomycetota</taxon>
        <taxon>Planctomycetia</taxon>
        <taxon>Pirellulales</taxon>
        <taxon>Lacipirellulaceae</taxon>
        <taxon>Bythopirellula</taxon>
    </lineage>
</organism>
<dbReference type="AlphaFoldDB" id="A0A5B9QG50"/>
<accession>A0A5B9QG50</accession>
<dbReference type="Proteomes" id="UP000323917">
    <property type="component" value="Chromosome"/>
</dbReference>
<sequence>MYPTDTGQSSDLQQCLRIGVPIAAHRRIALVAEFARIQIARGRFCVRLNSREFSYQRN</sequence>
<dbReference type="EMBL" id="CP042913">
    <property type="protein sequence ID" value="QEG36879.1"/>
    <property type="molecule type" value="Genomic_DNA"/>
</dbReference>
<reference evidence="1 2" key="1">
    <citation type="submission" date="2019-08" db="EMBL/GenBank/DDBJ databases">
        <title>Deep-cultivation of Planctomycetes and their phenomic and genomic characterization uncovers novel biology.</title>
        <authorList>
            <person name="Wiegand S."/>
            <person name="Jogler M."/>
            <person name="Boedeker C."/>
            <person name="Pinto D."/>
            <person name="Vollmers J."/>
            <person name="Rivas-Marin E."/>
            <person name="Kohn T."/>
            <person name="Peeters S.H."/>
            <person name="Heuer A."/>
            <person name="Rast P."/>
            <person name="Oberbeckmann S."/>
            <person name="Bunk B."/>
            <person name="Jeske O."/>
            <person name="Meyerdierks A."/>
            <person name="Storesund J.E."/>
            <person name="Kallscheuer N."/>
            <person name="Luecker S."/>
            <person name="Lage O.M."/>
            <person name="Pohl T."/>
            <person name="Merkel B.J."/>
            <person name="Hornburger P."/>
            <person name="Mueller R.-W."/>
            <person name="Bruemmer F."/>
            <person name="Labrenz M."/>
            <person name="Spormann A.M."/>
            <person name="Op den Camp H."/>
            <person name="Overmann J."/>
            <person name="Amann R."/>
            <person name="Jetten M.S.M."/>
            <person name="Mascher T."/>
            <person name="Medema M.H."/>
            <person name="Devos D.P."/>
            <person name="Kaster A.-K."/>
            <person name="Ovreas L."/>
            <person name="Rohde M."/>
            <person name="Galperin M.Y."/>
            <person name="Jogler C."/>
        </authorList>
    </citation>
    <scope>NUCLEOTIDE SEQUENCE [LARGE SCALE GENOMIC DNA]</scope>
    <source>
        <strain evidence="1 2">Pr1d</strain>
    </source>
</reference>
<keyword evidence="2" id="KW-1185">Reference proteome</keyword>
<evidence type="ECO:0000313" key="2">
    <source>
        <dbReference type="Proteomes" id="UP000323917"/>
    </source>
</evidence>
<gene>
    <name evidence="1" type="ORF">Pr1d_42160</name>
</gene>